<feature type="region of interest" description="Disordered" evidence="1">
    <location>
        <begin position="88"/>
        <end position="107"/>
    </location>
</feature>
<dbReference type="RefSeq" id="WP_231056452.1">
    <property type="nucleotide sequence ID" value="NZ_JAJNOC010000001.1"/>
</dbReference>
<dbReference type="EMBL" id="JAJNOC010000001">
    <property type="protein sequence ID" value="MCD2515125.1"/>
    <property type="molecule type" value="Genomic_DNA"/>
</dbReference>
<feature type="chain" id="PRO_5046269236" evidence="2">
    <location>
        <begin position="20"/>
        <end position="165"/>
    </location>
</feature>
<evidence type="ECO:0000313" key="3">
    <source>
        <dbReference type="EMBL" id="MCD2515125.1"/>
    </source>
</evidence>
<feature type="signal peptide" evidence="2">
    <location>
        <begin position="1"/>
        <end position="19"/>
    </location>
</feature>
<evidence type="ECO:0000256" key="2">
    <source>
        <dbReference type="SAM" id="SignalP"/>
    </source>
</evidence>
<gene>
    <name evidence="3" type="ORF">LQ564_02225</name>
</gene>
<dbReference type="Proteomes" id="UP001179361">
    <property type="component" value="Unassembled WGS sequence"/>
</dbReference>
<organism evidence="3 4">
    <name type="scientific">Massilia phyllostachyos</name>
    <dbReference type="NCBI Taxonomy" id="2898585"/>
    <lineage>
        <taxon>Bacteria</taxon>
        <taxon>Pseudomonadati</taxon>
        <taxon>Pseudomonadota</taxon>
        <taxon>Betaproteobacteria</taxon>
        <taxon>Burkholderiales</taxon>
        <taxon>Oxalobacteraceae</taxon>
        <taxon>Telluria group</taxon>
        <taxon>Massilia</taxon>
    </lineage>
</organism>
<evidence type="ECO:0000313" key="4">
    <source>
        <dbReference type="Proteomes" id="UP001179361"/>
    </source>
</evidence>
<comment type="caution">
    <text evidence="3">The sequence shown here is derived from an EMBL/GenBank/DDBJ whole genome shotgun (WGS) entry which is preliminary data.</text>
</comment>
<sequence length="165" mass="18204">MRLLLSYAILLLSCAAASAQEVPQDLEAYGEVYPAACKASERKALKSSLEALKEADTQKLWQAIDTLLCAPATPANERLVKQMLASRGETLDEDTGSEPTVRRRPPTNELAQELMAKGQAWRATIELHDEGLVLQYAPNEACISSVTFVYRGKKWWIFQTGSACD</sequence>
<reference evidence="3" key="1">
    <citation type="submission" date="2021-11" db="EMBL/GenBank/DDBJ databases">
        <title>The complete genome of Massilia sp sp. G4R7.</title>
        <authorList>
            <person name="Liu L."/>
            <person name="Yue J."/>
            <person name="Yuan J."/>
            <person name="Yang F."/>
            <person name="Li L."/>
        </authorList>
    </citation>
    <scope>NUCLEOTIDE SEQUENCE</scope>
    <source>
        <strain evidence="3">G4R7</strain>
    </source>
</reference>
<evidence type="ECO:0000256" key="1">
    <source>
        <dbReference type="SAM" id="MobiDB-lite"/>
    </source>
</evidence>
<proteinExistence type="predicted"/>
<keyword evidence="2" id="KW-0732">Signal</keyword>
<accession>A0ABS8Q054</accession>
<name>A0ABS8Q054_9BURK</name>
<keyword evidence="4" id="KW-1185">Reference proteome</keyword>
<protein>
    <submittedName>
        <fullName evidence="3">Uncharacterized protein</fullName>
    </submittedName>
</protein>